<organism evidence="2 3">
    <name type="scientific">Cellulomonas composti</name>
    <dbReference type="NCBI Taxonomy" id="266130"/>
    <lineage>
        <taxon>Bacteria</taxon>
        <taxon>Bacillati</taxon>
        <taxon>Actinomycetota</taxon>
        <taxon>Actinomycetes</taxon>
        <taxon>Micrococcales</taxon>
        <taxon>Cellulomonadaceae</taxon>
        <taxon>Cellulomonas</taxon>
    </lineage>
</organism>
<dbReference type="EMBL" id="BJWG01000015">
    <property type="protein sequence ID" value="GEL96203.1"/>
    <property type="molecule type" value="Genomic_DNA"/>
</dbReference>
<dbReference type="InterPro" id="IPR035919">
    <property type="entry name" value="EAL_sf"/>
</dbReference>
<comment type="caution">
    <text evidence="2">The sequence shown here is derived from an EMBL/GenBank/DDBJ whole genome shotgun (WGS) entry which is preliminary data.</text>
</comment>
<dbReference type="Gene3D" id="3.20.20.450">
    <property type="entry name" value="EAL domain"/>
    <property type="match status" value="1"/>
</dbReference>
<name>A0A511JEN6_9CELL</name>
<dbReference type="AlphaFoldDB" id="A0A511JEN6"/>
<sequence length="207" mass="22864">MTAHASPSHRLPALPPVARQPIWHVDGALHGYEYLYRNHAGTPAGVDLWAEPCQEQATASVLSVLETLAPRHTAGRSFVNITRAFLVERRAFPRPHARLVLEVLEHVPADAEVLAGLRRLRALGHRIAIDDFTASADQVAMLPYADYVKIDCRDLVQHGTALIEIARRDGARLVAERVSDRALVERCKRWGFDLLQGDVLGPAVVVV</sequence>
<reference evidence="2 3" key="1">
    <citation type="submission" date="2019-07" db="EMBL/GenBank/DDBJ databases">
        <title>Whole genome shotgun sequence of Cellulomonas composti NBRC 100758.</title>
        <authorList>
            <person name="Hosoyama A."/>
            <person name="Uohara A."/>
            <person name="Ohji S."/>
            <person name="Ichikawa N."/>
        </authorList>
    </citation>
    <scope>NUCLEOTIDE SEQUENCE [LARGE SCALE GENOMIC DNA]</scope>
    <source>
        <strain evidence="2 3">NBRC 100758</strain>
    </source>
</reference>
<evidence type="ECO:0000259" key="1">
    <source>
        <dbReference type="PROSITE" id="PS50883"/>
    </source>
</evidence>
<protein>
    <recommendedName>
        <fullName evidence="1">EAL domain-containing protein</fullName>
    </recommendedName>
</protein>
<dbReference type="Pfam" id="PF00563">
    <property type="entry name" value="EAL"/>
    <property type="match status" value="1"/>
</dbReference>
<feature type="domain" description="EAL" evidence="1">
    <location>
        <begin position="1"/>
        <end position="207"/>
    </location>
</feature>
<dbReference type="PANTHER" id="PTHR33121">
    <property type="entry name" value="CYCLIC DI-GMP PHOSPHODIESTERASE PDEF"/>
    <property type="match status" value="1"/>
</dbReference>
<proteinExistence type="predicted"/>
<evidence type="ECO:0000313" key="2">
    <source>
        <dbReference type="EMBL" id="GEL96203.1"/>
    </source>
</evidence>
<dbReference type="RefSeq" id="WP_146843844.1">
    <property type="nucleotide sequence ID" value="NZ_BJWG01000015.1"/>
</dbReference>
<evidence type="ECO:0000313" key="3">
    <source>
        <dbReference type="Proteomes" id="UP000321720"/>
    </source>
</evidence>
<dbReference type="Proteomes" id="UP000321720">
    <property type="component" value="Unassembled WGS sequence"/>
</dbReference>
<dbReference type="SUPFAM" id="SSF141868">
    <property type="entry name" value="EAL domain-like"/>
    <property type="match status" value="1"/>
</dbReference>
<accession>A0A511JEN6</accession>
<dbReference type="InterPro" id="IPR001633">
    <property type="entry name" value="EAL_dom"/>
</dbReference>
<dbReference type="PANTHER" id="PTHR33121:SF79">
    <property type="entry name" value="CYCLIC DI-GMP PHOSPHODIESTERASE PDED-RELATED"/>
    <property type="match status" value="1"/>
</dbReference>
<dbReference type="PROSITE" id="PS50883">
    <property type="entry name" value="EAL"/>
    <property type="match status" value="1"/>
</dbReference>
<dbReference type="SMART" id="SM00052">
    <property type="entry name" value="EAL"/>
    <property type="match status" value="1"/>
</dbReference>
<dbReference type="GO" id="GO:0071111">
    <property type="term" value="F:cyclic-guanylate-specific phosphodiesterase activity"/>
    <property type="evidence" value="ECO:0007669"/>
    <property type="project" value="InterPro"/>
</dbReference>
<keyword evidence="3" id="KW-1185">Reference proteome</keyword>
<dbReference type="InterPro" id="IPR050706">
    <property type="entry name" value="Cyclic-di-GMP_PDE-like"/>
</dbReference>
<gene>
    <name evidence="2" type="ORF">CCO02nite_28610</name>
</gene>
<dbReference type="OrthoDB" id="9804751at2"/>